<evidence type="ECO:0000256" key="3">
    <source>
        <dbReference type="ARBA" id="ARBA00022989"/>
    </source>
</evidence>
<feature type="transmembrane region" description="Helical" evidence="6">
    <location>
        <begin position="128"/>
        <end position="146"/>
    </location>
</feature>
<evidence type="ECO:0000256" key="5">
    <source>
        <dbReference type="SAM" id="MobiDB-lite"/>
    </source>
</evidence>
<dbReference type="InterPro" id="IPR007016">
    <property type="entry name" value="O-antigen_ligase-rel_domated"/>
</dbReference>
<evidence type="ECO:0000259" key="7">
    <source>
        <dbReference type="Pfam" id="PF04932"/>
    </source>
</evidence>
<name>A0A6L7GKK1_9SPHN</name>
<sequence length="477" mass="52105">MLDLALFLCIAAFLAAGIRRPFIWVLAYLYIDILSPQKIGWSLTQALPVSLIAFCAAFGGWLLTDPKRGSRFTFRQFLLLALLAYCAITTANADFPVDAANKWAWVWKAMVFAIFFPLALTTRLRIEGAALIMLLSASAIYITAGIKTVLSGGGYGSLSLFVNDNSGLYESSVLACMGIAIIPLILWFTRHGTVFAPDWRVKLFGYALIFACLLVPVGTEARTGLVCIGVLAVLLLRDSRRRLAFIGAAALVATVSLPFLPTSFYDRMSTLTAPSRDESASTRVAVWKWTLDYARDNPFGGGFDAFRGNKFTYELPVVKGSGNTQAYRYNRVTDEGRAYHSAYFEVLGEQGWIGLAIWLMLQFTGLWQMERIRRRWRNRTAPGEMWQAPLASALQYAQIIYLVGALFTGIAYQPLMLMIVGLQIALATLLGKAQPHLLASGNAGGRHPAAGKQTAGARHAALHAGQAAPARQTGGPT</sequence>
<keyword evidence="4 6" id="KW-0472">Membrane</keyword>
<keyword evidence="3 6" id="KW-1133">Transmembrane helix</keyword>
<protein>
    <submittedName>
        <fullName evidence="9">Putative O-glycosylation ligase, exosortase A system-associated</fullName>
    </submittedName>
</protein>
<dbReference type="Proteomes" id="UP000473531">
    <property type="component" value="Unassembled WGS sequence"/>
</dbReference>
<dbReference type="InterPro" id="IPR045979">
    <property type="entry name" value="DUF5935"/>
</dbReference>
<keyword evidence="9" id="KW-0436">Ligase</keyword>
<reference evidence="9 10" key="1">
    <citation type="submission" date="2019-12" db="EMBL/GenBank/DDBJ databases">
        <title>Genomic-based taxomic classification of the family Erythrobacteraceae.</title>
        <authorList>
            <person name="Xu L."/>
        </authorList>
    </citation>
    <scope>NUCLEOTIDE SEQUENCE [LARGE SCALE GENOMIC DNA]</scope>
    <source>
        <strain evidence="9 10">KCTC 52259</strain>
    </source>
</reference>
<dbReference type="GO" id="GO:0016874">
    <property type="term" value="F:ligase activity"/>
    <property type="evidence" value="ECO:0007669"/>
    <property type="project" value="UniProtKB-KW"/>
</dbReference>
<dbReference type="InterPro" id="IPR051533">
    <property type="entry name" value="WaaL-like"/>
</dbReference>
<evidence type="ECO:0000256" key="6">
    <source>
        <dbReference type="SAM" id="Phobius"/>
    </source>
</evidence>
<dbReference type="PANTHER" id="PTHR37422:SF13">
    <property type="entry name" value="LIPOPOLYSACCHARIDE BIOSYNTHESIS PROTEIN PA4999-RELATED"/>
    <property type="match status" value="1"/>
</dbReference>
<dbReference type="AlphaFoldDB" id="A0A6L7GKK1"/>
<feature type="transmembrane region" description="Helical" evidence="6">
    <location>
        <begin position="199"/>
        <end position="215"/>
    </location>
</feature>
<feature type="transmembrane region" description="Helical" evidence="6">
    <location>
        <begin position="105"/>
        <end position="121"/>
    </location>
</feature>
<feature type="transmembrane region" description="Helical" evidence="6">
    <location>
        <begin position="43"/>
        <end position="64"/>
    </location>
</feature>
<dbReference type="Pfam" id="PF04932">
    <property type="entry name" value="Wzy_C"/>
    <property type="match status" value="1"/>
</dbReference>
<keyword evidence="10" id="KW-1185">Reference proteome</keyword>
<feature type="transmembrane region" description="Helical" evidence="6">
    <location>
        <begin position="221"/>
        <end position="236"/>
    </location>
</feature>
<dbReference type="PANTHER" id="PTHR37422">
    <property type="entry name" value="TEICHURONIC ACID BIOSYNTHESIS PROTEIN TUAE"/>
    <property type="match status" value="1"/>
</dbReference>
<dbReference type="RefSeq" id="WP_160601934.1">
    <property type="nucleotide sequence ID" value="NZ_WTYU01000002.1"/>
</dbReference>
<feature type="transmembrane region" description="Helical" evidence="6">
    <location>
        <begin position="351"/>
        <end position="369"/>
    </location>
</feature>
<feature type="transmembrane region" description="Helical" evidence="6">
    <location>
        <begin position="243"/>
        <end position="260"/>
    </location>
</feature>
<dbReference type="GO" id="GO:0016020">
    <property type="term" value="C:membrane"/>
    <property type="evidence" value="ECO:0007669"/>
    <property type="project" value="UniProtKB-SubCell"/>
</dbReference>
<evidence type="ECO:0000313" key="10">
    <source>
        <dbReference type="Proteomes" id="UP000473531"/>
    </source>
</evidence>
<evidence type="ECO:0000313" key="9">
    <source>
        <dbReference type="EMBL" id="MXP15408.1"/>
    </source>
</evidence>
<feature type="domain" description="O-antigen ligase-related" evidence="7">
    <location>
        <begin position="208"/>
        <end position="359"/>
    </location>
</feature>
<dbReference type="EMBL" id="WTYU01000002">
    <property type="protein sequence ID" value="MXP15408.1"/>
    <property type="molecule type" value="Genomic_DNA"/>
</dbReference>
<comment type="caution">
    <text evidence="9">The sequence shown here is derived from an EMBL/GenBank/DDBJ whole genome shotgun (WGS) entry which is preliminary data.</text>
</comment>
<feature type="domain" description="DUF5935" evidence="8">
    <location>
        <begin position="1"/>
        <end position="193"/>
    </location>
</feature>
<gene>
    <name evidence="9" type="ORF">GRI44_11670</name>
</gene>
<evidence type="ECO:0000259" key="8">
    <source>
        <dbReference type="Pfam" id="PF19358"/>
    </source>
</evidence>
<organism evidence="9 10">
    <name type="scientific">Allopontixanthobacter confluentis</name>
    <dbReference type="NCBI Taxonomy" id="1849021"/>
    <lineage>
        <taxon>Bacteria</taxon>
        <taxon>Pseudomonadati</taxon>
        <taxon>Pseudomonadota</taxon>
        <taxon>Alphaproteobacteria</taxon>
        <taxon>Sphingomonadales</taxon>
        <taxon>Erythrobacteraceae</taxon>
        <taxon>Allopontixanthobacter</taxon>
    </lineage>
</organism>
<proteinExistence type="predicted"/>
<keyword evidence="2 6" id="KW-0812">Transmembrane</keyword>
<evidence type="ECO:0000256" key="2">
    <source>
        <dbReference type="ARBA" id="ARBA00022692"/>
    </source>
</evidence>
<dbReference type="OrthoDB" id="9772644at2"/>
<feature type="transmembrane region" description="Helical" evidence="6">
    <location>
        <begin position="76"/>
        <end position="93"/>
    </location>
</feature>
<accession>A0A6L7GKK1</accession>
<evidence type="ECO:0000256" key="4">
    <source>
        <dbReference type="ARBA" id="ARBA00023136"/>
    </source>
</evidence>
<feature type="transmembrane region" description="Helical" evidence="6">
    <location>
        <begin position="166"/>
        <end position="187"/>
    </location>
</feature>
<dbReference type="Pfam" id="PF19358">
    <property type="entry name" value="DUF5935"/>
    <property type="match status" value="1"/>
</dbReference>
<feature type="compositionally biased region" description="Low complexity" evidence="5">
    <location>
        <begin position="455"/>
        <end position="477"/>
    </location>
</feature>
<evidence type="ECO:0000256" key="1">
    <source>
        <dbReference type="ARBA" id="ARBA00004141"/>
    </source>
</evidence>
<comment type="subcellular location">
    <subcellularLocation>
        <location evidence="1">Membrane</location>
        <topology evidence="1">Multi-pass membrane protein</topology>
    </subcellularLocation>
</comment>
<feature type="region of interest" description="Disordered" evidence="5">
    <location>
        <begin position="441"/>
        <end position="477"/>
    </location>
</feature>